<feature type="transmembrane region" description="Helical" evidence="1">
    <location>
        <begin position="48"/>
        <end position="69"/>
    </location>
</feature>
<sequence length="81" mass="9085">METKKYEEMSNEELLKSEKMTSTLTYTLGGMLLVLFSLSLFITFTKGFTALTVVPIALMPIVLINLGSIKKIKAERKLRGL</sequence>
<dbReference type="EMBL" id="SJSN01000017">
    <property type="protein sequence ID" value="TCD02327.1"/>
    <property type="molecule type" value="Genomic_DNA"/>
</dbReference>
<dbReference type="AlphaFoldDB" id="A0A4V2MLJ9"/>
<evidence type="ECO:0000256" key="1">
    <source>
        <dbReference type="SAM" id="Phobius"/>
    </source>
</evidence>
<dbReference type="OrthoDB" id="1263939at2"/>
<evidence type="ECO:0000313" key="3">
    <source>
        <dbReference type="Proteomes" id="UP000291485"/>
    </source>
</evidence>
<comment type="caution">
    <text evidence="2">The sequence shown here is derived from an EMBL/GenBank/DDBJ whole genome shotgun (WGS) entry which is preliminary data.</text>
</comment>
<keyword evidence="3" id="KW-1185">Reference proteome</keyword>
<dbReference type="RefSeq" id="WP_131561616.1">
    <property type="nucleotide sequence ID" value="NZ_SJSN01000017.1"/>
</dbReference>
<gene>
    <name evidence="2" type="ORF">EZ449_18385</name>
</gene>
<accession>A0A4V2MLJ9</accession>
<dbReference type="Proteomes" id="UP000291485">
    <property type="component" value="Unassembled WGS sequence"/>
</dbReference>
<keyword evidence="1" id="KW-0812">Transmembrane</keyword>
<keyword evidence="1" id="KW-0472">Membrane</keyword>
<evidence type="ECO:0000313" key="2">
    <source>
        <dbReference type="EMBL" id="TCD02327.1"/>
    </source>
</evidence>
<name>A0A4V2MLJ9_9SPHI</name>
<protein>
    <submittedName>
        <fullName evidence="2">Redox-active disulfide protein 2</fullName>
    </submittedName>
</protein>
<proteinExistence type="predicted"/>
<reference evidence="2 3" key="1">
    <citation type="submission" date="2019-02" db="EMBL/GenBank/DDBJ databases">
        <title>Pedobacter sp. RP-3-11 sp. nov., isolated from Arctic soil.</title>
        <authorList>
            <person name="Dahal R.H."/>
        </authorList>
    </citation>
    <scope>NUCLEOTIDE SEQUENCE [LARGE SCALE GENOMIC DNA]</scope>
    <source>
        <strain evidence="2 3">RP-3-11</strain>
    </source>
</reference>
<feature type="transmembrane region" description="Helical" evidence="1">
    <location>
        <begin position="21"/>
        <end position="42"/>
    </location>
</feature>
<keyword evidence="1" id="KW-1133">Transmembrane helix</keyword>
<organism evidence="2 3">
    <name type="scientific">Pedobacter frigidisoli</name>
    <dbReference type="NCBI Taxonomy" id="2530455"/>
    <lineage>
        <taxon>Bacteria</taxon>
        <taxon>Pseudomonadati</taxon>
        <taxon>Bacteroidota</taxon>
        <taxon>Sphingobacteriia</taxon>
        <taxon>Sphingobacteriales</taxon>
        <taxon>Sphingobacteriaceae</taxon>
        <taxon>Pedobacter</taxon>
    </lineage>
</organism>